<reference evidence="9 10" key="1">
    <citation type="submission" date="2016-12" db="EMBL/GenBank/DDBJ databases">
        <title>Isolation and genomic insights into novel planktonic Zetaproteobacteria from stratified waters of the Chesapeake Bay.</title>
        <authorList>
            <person name="McAllister S.M."/>
            <person name="Kato S."/>
            <person name="Chan C.S."/>
            <person name="Chiu B.K."/>
            <person name="Field E.K."/>
        </authorList>
    </citation>
    <scope>NUCLEOTIDE SEQUENCE [LARGE SCALE GENOMIC DNA]</scope>
    <source>
        <strain evidence="9 10">CP-5</strain>
    </source>
</reference>
<evidence type="ECO:0000256" key="4">
    <source>
        <dbReference type="ARBA" id="ARBA00022475"/>
    </source>
</evidence>
<dbReference type="Proteomes" id="UP000231701">
    <property type="component" value="Chromosome"/>
</dbReference>
<feature type="transmembrane region" description="Helical" evidence="8">
    <location>
        <begin position="138"/>
        <end position="156"/>
    </location>
</feature>
<name>A0A2K8L0L4_MARES</name>
<evidence type="ECO:0000256" key="8">
    <source>
        <dbReference type="SAM" id="Phobius"/>
    </source>
</evidence>
<dbReference type="RefSeq" id="WP_100278351.1">
    <property type="nucleotide sequence ID" value="NZ_CP018799.1"/>
</dbReference>
<evidence type="ECO:0000256" key="5">
    <source>
        <dbReference type="ARBA" id="ARBA00022692"/>
    </source>
</evidence>
<dbReference type="GO" id="GO:0005886">
    <property type="term" value="C:plasma membrane"/>
    <property type="evidence" value="ECO:0007669"/>
    <property type="project" value="UniProtKB-SubCell"/>
</dbReference>
<gene>
    <name evidence="9" type="ORF">Ga0123461_2197</name>
</gene>
<evidence type="ECO:0000256" key="7">
    <source>
        <dbReference type="ARBA" id="ARBA00023136"/>
    </source>
</evidence>
<feature type="transmembrane region" description="Helical" evidence="8">
    <location>
        <begin position="100"/>
        <end position="118"/>
    </location>
</feature>
<evidence type="ECO:0000256" key="1">
    <source>
        <dbReference type="ARBA" id="ARBA00004651"/>
    </source>
</evidence>
<keyword evidence="6 8" id="KW-1133">Transmembrane helix</keyword>
<dbReference type="GO" id="GO:0055085">
    <property type="term" value="P:transmembrane transport"/>
    <property type="evidence" value="ECO:0007669"/>
    <property type="project" value="InterPro"/>
</dbReference>
<dbReference type="PANTHER" id="PTHR36838">
    <property type="entry name" value="AUXIN EFFLUX CARRIER FAMILY PROTEIN"/>
    <property type="match status" value="1"/>
</dbReference>
<organism evidence="9 10">
    <name type="scientific">Mariprofundus aestuarium</name>
    <dbReference type="NCBI Taxonomy" id="1921086"/>
    <lineage>
        <taxon>Bacteria</taxon>
        <taxon>Pseudomonadati</taxon>
        <taxon>Pseudomonadota</taxon>
        <taxon>Candidatius Mariprofundia</taxon>
        <taxon>Mariprofundales</taxon>
        <taxon>Mariprofundaceae</taxon>
        <taxon>Mariprofundus</taxon>
    </lineage>
</organism>
<keyword evidence="3" id="KW-0813">Transport</keyword>
<proteinExistence type="inferred from homology"/>
<dbReference type="Pfam" id="PF03547">
    <property type="entry name" value="Mem_trans"/>
    <property type="match status" value="2"/>
</dbReference>
<feature type="transmembrane region" description="Helical" evidence="8">
    <location>
        <begin position="6"/>
        <end position="22"/>
    </location>
</feature>
<feature type="transmembrane region" description="Helical" evidence="8">
    <location>
        <begin position="259"/>
        <end position="279"/>
    </location>
</feature>
<dbReference type="Gene3D" id="1.20.1530.20">
    <property type="match status" value="1"/>
</dbReference>
<feature type="transmembrane region" description="Helical" evidence="8">
    <location>
        <begin position="34"/>
        <end position="52"/>
    </location>
</feature>
<sequence>MFNVLLGMAVIIVVGIGWRLILGNDSAETIRSHLAKAVYQVFLPALVLHVLWQVPVDMNTVRVPLVSAISVLLSLLAAFLIYSSGHLVKGFMKVASPNKAVGALLLASAFGNFSYLGLPVLSQTFGEWSQKVAIQFDLLASTPILFTVGIMVARYYGSAAKGLHPALALLQVPALWAAVAGLALSITHAPMPIWLGNSLSILGAAVVPLMLLSVGMALRWQSGWLGRIPVLLPVILIQLTLMPLIAWGASIGVGMPEKLLAPAIIEGAMPTMVLGLVICDRFKLDTTLYAEAVTVTTVLSLLTLPLWLQVVL</sequence>
<keyword evidence="10" id="KW-1185">Reference proteome</keyword>
<feature type="transmembrane region" description="Helical" evidence="8">
    <location>
        <begin position="64"/>
        <end position="88"/>
    </location>
</feature>
<comment type="similarity">
    <text evidence="2">Belongs to the auxin efflux carrier (TC 2.A.69) family.</text>
</comment>
<evidence type="ECO:0000256" key="2">
    <source>
        <dbReference type="ARBA" id="ARBA00010145"/>
    </source>
</evidence>
<feature type="transmembrane region" description="Helical" evidence="8">
    <location>
        <begin position="288"/>
        <end position="308"/>
    </location>
</feature>
<dbReference type="InterPro" id="IPR004776">
    <property type="entry name" value="Mem_transp_PIN-like"/>
</dbReference>
<feature type="transmembrane region" description="Helical" evidence="8">
    <location>
        <begin position="230"/>
        <end position="253"/>
    </location>
</feature>
<keyword evidence="7 8" id="KW-0472">Membrane</keyword>
<keyword evidence="5 8" id="KW-0812">Transmembrane</keyword>
<keyword evidence="4" id="KW-1003">Cell membrane</keyword>
<dbReference type="PANTHER" id="PTHR36838:SF1">
    <property type="entry name" value="SLR1864 PROTEIN"/>
    <property type="match status" value="1"/>
</dbReference>
<dbReference type="InterPro" id="IPR038770">
    <property type="entry name" value="Na+/solute_symporter_sf"/>
</dbReference>
<dbReference type="KEGG" id="maes:Ga0123461_2197"/>
<evidence type="ECO:0000256" key="6">
    <source>
        <dbReference type="ARBA" id="ARBA00022989"/>
    </source>
</evidence>
<accession>A0A2K8L0L4</accession>
<feature type="transmembrane region" description="Helical" evidence="8">
    <location>
        <begin position="168"/>
        <end position="187"/>
    </location>
</feature>
<feature type="transmembrane region" description="Helical" evidence="8">
    <location>
        <begin position="193"/>
        <end position="218"/>
    </location>
</feature>
<evidence type="ECO:0000313" key="10">
    <source>
        <dbReference type="Proteomes" id="UP000231701"/>
    </source>
</evidence>
<evidence type="ECO:0008006" key="11">
    <source>
        <dbReference type="Google" id="ProtNLM"/>
    </source>
</evidence>
<dbReference type="AlphaFoldDB" id="A0A2K8L0L4"/>
<comment type="subcellular location">
    <subcellularLocation>
        <location evidence="1">Cell membrane</location>
        <topology evidence="1">Multi-pass membrane protein</topology>
    </subcellularLocation>
</comment>
<evidence type="ECO:0000256" key="3">
    <source>
        <dbReference type="ARBA" id="ARBA00022448"/>
    </source>
</evidence>
<dbReference type="EMBL" id="CP018799">
    <property type="protein sequence ID" value="ATX80602.1"/>
    <property type="molecule type" value="Genomic_DNA"/>
</dbReference>
<dbReference type="OrthoDB" id="5291198at2"/>
<evidence type="ECO:0000313" key="9">
    <source>
        <dbReference type="EMBL" id="ATX80602.1"/>
    </source>
</evidence>
<protein>
    <recommendedName>
        <fullName evidence="11">Permease</fullName>
    </recommendedName>
</protein>